<name>A0A448YP57_BRENA</name>
<dbReference type="SUPFAM" id="SSF53098">
    <property type="entry name" value="Ribonuclease H-like"/>
    <property type="match status" value="1"/>
</dbReference>
<dbReference type="AlphaFoldDB" id="A0A448YP57"/>
<dbReference type="Proteomes" id="UP000290900">
    <property type="component" value="Unassembled WGS sequence"/>
</dbReference>
<organism evidence="2 3">
    <name type="scientific">Brettanomyces naardenensis</name>
    <name type="common">Yeast</name>
    <dbReference type="NCBI Taxonomy" id="13370"/>
    <lineage>
        <taxon>Eukaryota</taxon>
        <taxon>Fungi</taxon>
        <taxon>Dikarya</taxon>
        <taxon>Ascomycota</taxon>
        <taxon>Saccharomycotina</taxon>
        <taxon>Pichiomycetes</taxon>
        <taxon>Pichiales</taxon>
        <taxon>Pichiaceae</taxon>
        <taxon>Brettanomyces</taxon>
    </lineage>
</organism>
<feature type="domain" description="HAT C-terminal dimerisation" evidence="1">
    <location>
        <begin position="155"/>
        <end position="214"/>
    </location>
</feature>
<evidence type="ECO:0000259" key="1">
    <source>
        <dbReference type="Pfam" id="PF05699"/>
    </source>
</evidence>
<accession>A0A448YP57</accession>
<dbReference type="InParanoid" id="A0A448YP57"/>
<dbReference type="EMBL" id="CAACVR010000025">
    <property type="protein sequence ID" value="VEU22715.1"/>
    <property type="molecule type" value="Genomic_DNA"/>
</dbReference>
<dbReference type="OrthoDB" id="2434864at2759"/>
<evidence type="ECO:0000313" key="3">
    <source>
        <dbReference type="Proteomes" id="UP000290900"/>
    </source>
</evidence>
<dbReference type="InterPro" id="IPR012337">
    <property type="entry name" value="RNaseH-like_sf"/>
</dbReference>
<protein>
    <submittedName>
        <fullName evidence="2">DEKNAAC103778</fullName>
    </submittedName>
</protein>
<sequence>MANGPVAWSNEDAQADANGNELWAHLEEIVSITQPIYDIIEIFESSTMRLSACFVLMYFAEKQVLKRVAESVYYAHLKGEVAMLLEDYFDEYIGSPLFLLATFLDTNFRFAFSIDTQKVVRNEYQRYVRAWTGSDEKTAMALLTFDLFAGDRDKLPYDYLSGQVENQYGNVLAVARRILGIVPHSMSCEGSFSTLGWLNGQRRSSLGTRNLEMSAAVYTHLRASVDDRPKPKWSVGKLRKERQQELAKRAANRVPFDCRRGEIPASTSLSSDFSIYEKFRQKLSDVFADPPENIYDILEMKDSIVLGNEVNPHQILLKRNYKIT</sequence>
<gene>
    <name evidence="2" type="ORF">BRENAR_LOCUS3446</name>
</gene>
<reference evidence="2 3" key="1">
    <citation type="submission" date="2018-12" db="EMBL/GenBank/DDBJ databases">
        <authorList>
            <person name="Tiukova I."/>
            <person name="Dainat J."/>
        </authorList>
    </citation>
    <scope>NUCLEOTIDE SEQUENCE [LARGE SCALE GENOMIC DNA]</scope>
</reference>
<dbReference type="InterPro" id="IPR008906">
    <property type="entry name" value="HATC_C_dom"/>
</dbReference>
<evidence type="ECO:0000313" key="2">
    <source>
        <dbReference type="EMBL" id="VEU22715.1"/>
    </source>
</evidence>
<dbReference type="GO" id="GO:0046983">
    <property type="term" value="F:protein dimerization activity"/>
    <property type="evidence" value="ECO:0007669"/>
    <property type="project" value="InterPro"/>
</dbReference>
<dbReference type="Pfam" id="PF05699">
    <property type="entry name" value="Dimer_Tnp_hAT"/>
    <property type="match status" value="1"/>
</dbReference>
<proteinExistence type="predicted"/>
<keyword evidence="3" id="KW-1185">Reference proteome</keyword>